<dbReference type="GO" id="GO:0010181">
    <property type="term" value="F:FMN binding"/>
    <property type="evidence" value="ECO:0007669"/>
    <property type="project" value="InterPro"/>
</dbReference>
<dbReference type="PANTHER" id="PTHR43656:SF2">
    <property type="entry name" value="BINDING OXIDOREDUCTASE, PUTATIVE (AFU_ORTHOLOGUE AFUA_2G08260)-RELATED"/>
    <property type="match status" value="1"/>
</dbReference>
<proteinExistence type="inferred from homology"/>
<reference evidence="7 8" key="1">
    <citation type="submission" date="2014-04" db="EMBL/GenBank/DDBJ databases">
        <authorList>
            <consortium name="DOE Joint Genome Institute"/>
            <person name="Kuo A."/>
            <person name="Kohler A."/>
            <person name="Costa M.D."/>
            <person name="Nagy L.G."/>
            <person name="Floudas D."/>
            <person name="Copeland A."/>
            <person name="Barry K.W."/>
            <person name="Cichocki N."/>
            <person name="Veneault-Fourrey C."/>
            <person name="LaButti K."/>
            <person name="Lindquist E.A."/>
            <person name="Lipzen A."/>
            <person name="Lundell T."/>
            <person name="Morin E."/>
            <person name="Murat C."/>
            <person name="Sun H."/>
            <person name="Tunlid A."/>
            <person name="Henrissat B."/>
            <person name="Grigoriev I.V."/>
            <person name="Hibbett D.S."/>
            <person name="Martin F."/>
            <person name="Nordberg H.P."/>
            <person name="Cantor M.N."/>
            <person name="Hua S.X."/>
        </authorList>
    </citation>
    <scope>NUCLEOTIDE SEQUENCE [LARGE SCALE GENOMIC DNA]</scope>
    <source>
        <strain evidence="7 8">441</strain>
    </source>
</reference>
<keyword evidence="5" id="KW-0812">Transmembrane</keyword>
<gene>
    <name evidence="7" type="ORF">PISMIDRAFT_95862</name>
</gene>
<accession>A0A0C9ZV62</accession>
<feature type="domain" description="NADH:flavin oxidoreductase/NADH oxidase N-terminal" evidence="6">
    <location>
        <begin position="195"/>
        <end position="321"/>
    </location>
</feature>
<evidence type="ECO:0000256" key="3">
    <source>
        <dbReference type="ARBA" id="ARBA00022643"/>
    </source>
</evidence>
<keyword evidence="4" id="KW-0560">Oxidoreductase</keyword>
<dbReference type="GO" id="GO:0016491">
    <property type="term" value="F:oxidoreductase activity"/>
    <property type="evidence" value="ECO:0007669"/>
    <property type="project" value="UniProtKB-KW"/>
</dbReference>
<dbReference type="STRING" id="765257.A0A0C9ZV62"/>
<comment type="similarity">
    <text evidence="1">Belongs to the NADH:flavin oxidoreductase/NADH oxidase family.</text>
</comment>
<dbReference type="Gene3D" id="3.20.20.70">
    <property type="entry name" value="Aldolase class I"/>
    <property type="match status" value="1"/>
</dbReference>
<dbReference type="InterPro" id="IPR051799">
    <property type="entry name" value="NADH_flavin_oxidoreductase"/>
</dbReference>
<dbReference type="Proteomes" id="UP000054018">
    <property type="component" value="Unassembled WGS sequence"/>
</dbReference>
<name>A0A0C9ZV62_9AGAM</name>
<feature type="transmembrane region" description="Helical" evidence="5">
    <location>
        <begin position="550"/>
        <end position="572"/>
    </location>
</feature>
<evidence type="ECO:0000256" key="1">
    <source>
        <dbReference type="ARBA" id="ARBA00005979"/>
    </source>
</evidence>
<evidence type="ECO:0000256" key="4">
    <source>
        <dbReference type="ARBA" id="ARBA00023002"/>
    </source>
</evidence>
<keyword evidence="5" id="KW-0472">Membrane</keyword>
<reference evidence="8" key="2">
    <citation type="submission" date="2015-01" db="EMBL/GenBank/DDBJ databases">
        <title>Evolutionary Origins and Diversification of the Mycorrhizal Mutualists.</title>
        <authorList>
            <consortium name="DOE Joint Genome Institute"/>
            <consortium name="Mycorrhizal Genomics Consortium"/>
            <person name="Kohler A."/>
            <person name="Kuo A."/>
            <person name="Nagy L.G."/>
            <person name="Floudas D."/>
            <person name="Copeland A."/>
            <person name="Barry K.W."/>
            <person name="Cichocki N."/>
            <person name="Veneault-Fourrey C."/>
            <person name="LaButti K."/>
            <person name="Lindquist E.A."/>
            <person name="Lipzen A."/>
            <person name="Lundell T."/>
            <person name="Morin E."/>
            <person name="Murat C."/>
            <person name="Riley R."/>
            <person name="Ohm R."/>
            <person name="Sun H."/>
            <person name="Tunlid A."/>
            <person name="Henrissat B."/>
            <person name="Grigoriev I.V."/>
            <person name="Hibbett D.S."/>
            <person name="Martin F."/>
        </authorList>
    </citation>
    <scope>NUCLEOTIDE SEQUENCE [LARGE SCALE GENOMIC DNA]</scope>
    <source>
        <strain evidence="8">441</strain>
    </source>
</reference>
<organism evidence="7 8">
    <name type="scientific">Pisolithus microcarpus 441</name>
    <dbReference type="NCBI Taxonomy" id="765257"/>
    <lineage>
        <taxon>Eukaryota</taxon>
        <taxon>Fungi</taxon>
        <taxon>Dikarya</taxon>
        <taxon>Basidiomycota</taxon>
        <taxon>Agaricomycotina</taxon>
        <taxon>Agaricomycetes</taxon>
        <taxon>Agaricomycetidae</taxon>
        <taxon>Boletales</taxon>
        <taxon>Sclerodermatineae</taxon>
        <taxon>Pisolithaceae</taxon>
        <taxon>Pisolithus</taxon>
    </lineage>
</organism>
<protein>
    <recommendedName>
        <fullName evidence="6">NADH:flavin oxidoreductase/NADH oxidase N-terminal domain-containing protein</fullName>
    </recommendedName>
</protein>
<dbReference type="Pfam" id="PF00724">
    <property type="entry name" value="Oxidored_FMN"/>
    <property type="match status" value="1"/>
</dbReference>
<dbReference type="SUPFAM" id="SSF51395">
    <property type="entry name" value="FMN-linked oxidoreductases"/>
    <property type="match status" value="1"/>
</dbReference>
<dbReference type="InterPro" id="IPR013785">
    <property type="entry name" value="Aldolase_TIM"/>
</dbReference>
<sequence>MSDLTCVVTSQTSVSSERGLVKSSIFSPLTLPCGRTVDNRLVKVAMYEHLSDFSGGPPNTYHFALYSEWARHGWAMIITGNVQVDKHHLTLGRDMAIPSALTDETLAPFQRLAQVIHGDTIVKDGSCSHNSRHSPGKVRPLAIMQISHAGRQSPIVLGGRSPFVPPKAPSSIRVGSVVQRSGEVEITSSLRSTEEKSAKDVRRTNDLFLRVLFQVPREMTIDDIRDVQRGFLKAALAASEAGFDGIQLHCAHGYLLAQFMNPKTNLRQDQYSIHPSVNSLRMLRETVEAIRTMTRRDFVVGVKINSGDYVQAGEHPSDARIQAESSRVLDHVRTMAHWGMVDFIEISGGDYESPGKHVLSHKYSMCFIVLRLDFMSSKPTSLRQAFFSRFSRAVIEHINREPTPSNASLVPVILLTGGLRSPAHLQTALDAGHADLLGIGRGSIICPDLPVVLQERLTENRLGYQFKEDTRPFAREPSDDLKPPFRLPKAGLIGASFEMAWYTVRMRGIAESHIQHDARNGKPQSHSYPHGMGTTEAMLRMWIWVNHVEGWWILAFVLMTISVVVTLPTQLITSRQ</sequence>
<evidence type="ECO:0000256" key="5">
    <source>
        <dbReference type="SAM" id="Phobius"/>
    </source>
</evidence>
<dbReference type="HOGENOM" id="CLU_012153_6_2_1"/>
<evidence type="ECO:0000256" key="2">
    <source>
        <dbReference type="ARBA" id="ARBA00022630"/>
    </source>
</evidence>
<dbReference type="InterPro" id="IPR001155">
    <property type="entry name" value="OxRdtase_FMN_N"/>
</dbReference>
<evidence type="ECO:0000313" key="7">
    <source>
        <dbReference type="EMBL" id="KIK26087.1"/>
    </source>
</evidence>
<keyword evidence="2" id="KW-0285">Flavoprotein</keyword>
<dbReference type="AlphaFoldDB" id="A0A0C9ZV62"/>
<keyword evidence="5" id="KW-1133">Transmembrane helix</keyword>
<dbReference type="OrthoDB" id="1663137at2759"/>
<dbReference type="PANTHER" id="PTHR43656">
    <property type="entry name" value="BINDING OXIDOREDUCTASE, PUTATIVE (AFU_ORTHOLOGUE AFUA_2G08260)-RELATED"/>
    <property type="match status" value="1"/>
</dbReference>
<keyword evidence="3" id="KW-0288">FMN</keyword>
<evidence type="ECO:0000313" key="8">
    <source>
        <dbReference type="Proteomes" id="UP000054018"/>
    </source>
</evidence>
<evidence type="ECO:0000259" key="6">
    <source>
        <dbReference type="Pfam" id="PF00724"/>
    </source>
</evidence>
<keyword evidence="8" id="KW-1185">Reference proteome</keyword>
<dbReference type="EMBL" id="KN833704">
    <property type="protein sequence ID" value="KIK26087.1"/>
    <property type="molecule type" value="Genomic_DNA"/>
</dbReference>